<dbReference type="CDD" id="cd00160">
    <property type="entry name" value="RhoGEF"/>
    <property type="match status" value="1"/>
</dbReference>
<evidence type="ECO:0000313" key="7">
    <source>
        <dbReference type="Proteomes" id="UP000054107"/>
    </source>
</evidence>
<keyword evidence="7" id="KW-1185">Reference proteome</keyword>
<dbReference type="PROSITE" id="PS51745">
    <property type="entry name" value="PB1"/>
    <property type="match status" value="1"/>
</dbReference>
<feature type="compositionally biased region" description="Polar residues" evidence="2">
    <location>
        <begin position="744"/>
        <end position="756"/>
    </location>
</feature>
<name>A0A0B7N0M8_9FUNG</name>
<dbReference type="GO" id="GO:0005085">
    <property type="term" value="F:guanyl-nucleotide exchange factor activity"/>
    <property type="evidence" value="ECO:0007669"/>
    <property type="project" value="InterPro"/>
</dbReference>
<dbReference type="GO" id="GO:0035556">
    <property type="term" value="P:intracellular signal transduction"/>
    <property type="evidence" value="ECO:0007669"/>
    <property type="project" value="InterPro"/>
</dbReference>
<dbReference type="GO" id="GO:0005634">
    <property type="term" value="C:nucleus"/>
    <property type="evidence" value="ECO:0007669"/>
    <property type="project" value="TreeGrafter"/>
</dbReference>
<dbReference type="InterPro" id="IPR011993">
    <property type="entry name" value="PH-like_dom_sf"/>
</dbReference>
<dbReference type="SUPFAM" id="SSF50729">
    <property type="entry name" value="PH domain-like"/>
    <property type="match status" value="1"/>
</dbReference>
<evidence type="ECO:0000259" key="5">
    <source>
        <dbReference type="PROSITE" id="PS51745"/>
    </source>
</evidence>
<gene>
    <name evidence="6" type="primary">PARPA_02054.1 scaffold 2397</name>
</gene>
<dbReference type="InterPro" id="IPR001849">
    <property type="entry name" value="PH_domain"/>
</dbReference>
<dbReference type="InterPro" id="IPR000219">
    <property type="entry name" value="DH_dom"/>
</dbReference>
<evidence type="ECO:0000259" key="3">
    <source>
        <dbReference type="PROSITE" id="PS50003"/>
    </source>
</evidence>
<dbReference type="Proteomes" id="UP000054107">
    <property type="component" value="Unassembled WGS sequence"/>
</dbReference>
<dbReference type="PROSITE" id="PS50010">
    <property type="entry name" value="DH_2"/>
    <property type="match status" value="1"/>
</dbReference>
<feature type="compositionally biased region" description="Acidic residues" evidence="2">
    <location>
        <begin position="547"/>
        <end position="565"/>
    </location>
</feature>
<feature type="compositionally biased region" description="Low complexity" evidence="2">
    <location>
        <begin position="636"/>
        <end position="649"/>
    </location>
</feature>
<feature type="compositionally biased region" description="Low complexity" evidence="2">
    <location>
        <begin position="768"/>
        <end position="786"/>
    </location>
</feature>
<proteinExistence type="predicted"/>
<reference evidence="6 7" key="1">
    <citation type="submission" date="2014-09" db="EMBL/GenBank/DDBJ databases">
        <authorList>
            <person name="Ellenberger Sabrina"/>
        </authorList>
    </citation>
    <scope>NUCLEOTIDE SEQUENCE [LARGE SCALE GENOMIC DNA]</scope>
    <source>
        <strain evidence="6 7">CBS 412.66</strain>
    </source>
</reference>
<dbReference type="EMBL" id="LN719964">
    <property type="protein sequence ID" value="CEP08709.1"/>
    <property type="molecule type" value="Genomic_DNA"/>
</dbReference>
<dbReference type="Gene3D" id="1.10.418.10">
    <property type="entry name" value="Calponin-like domain"/>
    <property type="match status" value="1"/>
</dbReference>
<feature type="domain" description="PH" evidence="3">
    <location>
        <begin position="405"/>
        <end position="524"/>
    </location>
</feature>
<feature type="region of interest" description="Disordered" evidence="2">
    <location>
        <begin position="615"/>
        <end position="676"/>
    </location>
</feature>
<evidence type="ECO:0008006" key="8">
    <source>
        <dbReference type="Google" id="ProtNLM"/>
    </source>
</evidence>
<feature type="region of interest" description="Disordered" evidence="2">
    <location>
        <begin position="24"/>
        <end position="50"/>
    </location>
</feature>
<dbReference type="SUPFAM" id="SSF47576">
    <property type="entry name" value="Calponin-homology domain, CH-domain"/>
    <property type="match status" value="1"/>
</dbReference>
<feature type="region of interest" description="Disordered" evidence="2">
    <location>
        <begin position="544"/>
        <end position="584"/>
    </location>
</feature>
<feature type="compositionally biased region" description="Low complexity" evidence="2">
    <location>
        <begin position="37"/>
        <end position="50"/>
    </location>
</feature>
<dbReference type="GO" id="GO:0031106">
    <property type="term" value="P:septin ring organization"/>
    <property type="evidence" value="ECO:0007669"/>
    <property type="project" value="TreeGrafter"/>
</dbReference>
<evidence type="ECO:0000256" key="1">
    <source>
        <dbReference type="SAM" id="Coils"/>
    </source>
</evidence>
<feature type="domain" description="PB1" evidence="5">
    <location>
        <begin position="852"/>
        <end position="931"/>
    </location>
</feature>
<feature type="compositionally biased region" description="Low complexity" evidence="2">
    <location>
        <begin position="707"/>
        <end position="739"/>
    </location>
</feature>
<dbReference type="InterPro" id="IPR035899">
    <property type="entry name" value="DBL_dom_sf"/>
</dbReference>
<dbReference type="GO" id="GO:0000935">
    <property type="term" value="C:division septum"/>
    <property type="evidence" value="ECO:0007669"/>
    <property type="project" value="TreeGrafter"/>
</dbReference>
<feature type="domain" description="DH" evidence="4">
    <location>
        <begin position="201"/>
        <end position="375"/>
    </location>
</feature>
<dbReference type="InterPro" id="IPR000270">
    <property type="entry name" value="PB1_dom"/>
</dbReference>
<accession>A0A0B7N0M8</accession>
<dbReference type="CDD" id="cd00014">
    <property type="entry name" value="CH_SF"/>
    <property type="match status" value="1"/>
</dbReference>
<dbReference type="InterPro" id="IPR001331">
    <property type="entry name" value="GDS_CDC24_CS"/>
</dbReference>
<feature type="compositionally biased region" description="Low complexity" evidence="2">
    <location>
        <begin position="658"/>
        <end position="675"/>
    </location>
</feature>
<evidence type="ECO:0000259" key="4">
    <source>
        <dbReference type="PROSITE" id="PS50010"/>
    </source>
</evidence>
<organism evidence="6 7">
    <name type="scientific">Parasitella parasitica</name>
    <dbReference type="NCBI Taxonomy" id="35722"/>
    <lineage>
        <taxon>Eukaryota</taxon>
        <taxon>Fungi</taxon>
        <taxon>Fungi incertae sedis</taxon>
        <taxon>Mucoromycota</taxon>
        <taxon>Mucoromycotina</taxon>
        <taxon>Mucoromycetes</taxon>
        <taxon>Mucorales</taxon>
        <taxon>Mucorineae</taxon>
        <taxon>Mucoraceae</taxon>
        <taxon>Parasitella</taxon>
    </lineage>
</organism>
<dbReference type="PROSITE" id="PS50003">
    <property type="entry name" value="PH_DOMAIN"/>
    <property type="match status" value="1"/>
</dbReference>
<dbReference type="Pfam" id="PF15411">
    <property type="entry name" value="PH_10"/>
    <property type="match status" value="1"/>
</dbReference>
<dbReference type="InterPro" id="IPR010481">
    <property type="entry name" value="Cdc24/Scd1_N"/>
</dbReference>
<dbReference type="GO" id="GO:0005737">
    <property type="term" value="C:cytoplasm"/>
    <property type="evidence" value="ECO:0007669"/>
    <property type="project" value="TreeGrafter"/>
</dbReference>
<evidence type="ECO:0000313" key="6">
    <source>
        <dbReference type="EMBL" id="CEP08709.1"/>
    </source>
</evidence>
<dbReference type="Gene3D" id="2.30.29.30">
    <property type="entry name" value="Pleckstrin-homology domain (PH domain)/Phosphotyrosine-binding domain (PTB)"/>
    <property type="match status" value="1"/>
</dbReference>
<feature type="region of interest" description="Disordered" evidence="2">
    <location>
        <begin position="707"/>
        <end position="786"/>
    </location>
</feature>
<dbReference type="GO" id="GO:0043332">
    <property type="term" value="C:mating projection tip"/>
    <property type="evidence" value="ECO:0007669"/>
    <property type="project" value="TreeGrafter"/>
</dbReference>
<dbReference type="SMART" id="SM00325">
    <property type="entry name" value="RhoGEF"/>
    <property type="match status" value="1"/>
</dbReference>
<dbReference type="PROSITE" id="PS00741">
    <property type="entry name" value="DH_1"/>
    <property type="match status" value="1"/>
</dbReference>
<dbReference type="CDD" id="cd05992">
    <property type="entry name" value="PB1"/>
    <property type="match status" value="1"/>
</dbReference>
<dbReference type="Pfam" id="PF00564">
    <property type="entry name" value="PB1"/>
    <property type="match status" value="1"/>
</dbReference>
<dbReference type="STRING" id="35722.A0A0B7N0M8"/>
<dbReference type="SMART" id="SM00666">
    <property type="entry name" value="PB1"/>
    <property type="match status" value="1"/>
</dbReference>
<dbReference type="SUPFAM" id="SSF48065">
    <property type="entry name" value="DBL homology domain (DH-domain)"/>
    <property type="match status" value="1"/>
</dbReference>
<dbReference type="Pfam" id="PF00621">
    <property type="entry name" value="RhoGEF"/>
    <property type="match status" value="1"/>
</dbReference>
<dbReference type="InterPro" id="IPR053026">
    <property type="entry name" value="CDC42_GEF"/>
</dbReference>
<dbReference type="PANTHER" id="PTHR47339:SF1">
    <property type="entry name" value="CELL DIVISION CONTROL PROTEIN 24"/>
    <property type="match status" value="1"/>
</dbReference>
<sequence length="936" mass="105169">MASIAINQRRPSVGVVATADANFSASQPLPPSPSPLRPVNTATATTPTTSTGSASLYHLCRSVLDKLSTIDGMQMYLEQDTTSDPLSKLTKICRQGFPLCTLYNALKPVKPLSVDTDPNLNALNSCKANVYHFIVACIRDLSIPEEEMFTISDLFQDDTTGFVKVVNTINRLLLLLEDRGIITVRSPNRNSDTTDPNPKNTRDKVVLELLETERKYVQDMEILQNYMRELQSQKIVSADTVHYLFGNLNALVDFQRRFLIQLEEIAEKSPEEQRIGQLFLSAEEAFSVYEPYCANYYSAQDLVVQETPRLQKLAEIINPIYELPSMLIKPVQRICKYPLLLQELVKSTDKTWPHYQETQKSVDAIKRVTEKVNETQRMHENVQAVQELKKRLDDWKELTLDGYGNLMLQDKLIISTNAAESNERDLHVFFFEKALLFCKESKGSNLLAKSNTLSINKKKRRGSLVPKFIFQTSNMDNMNSKSCKNGVWCLVIDLKNSELEQISLKFRNEEQLKLWTSTLTKAVQKAIDAANESEQLLSNRLSSAYTDGEDEEDCEDEFFDDEEDDYQQRSRSNSLNHQPMIRGRLGPTQTSVAVAAAAVHHDVYNPMGRPYQNVPGMNLSPLPRTNSNLTTNGGLSTSPPSLLNSSYYPASPPPSHPSSPTSSSRVSSTSNSSTTWHRHEGLTDIATNFLAGDYTPEDYHQHYLLQQQKQQQPFHQHSLLSTGRSQSHSVAVPHHSSSRPPLPISQNRLRSQSSPNIMKDDSPNHMVAMTPSSSTATSSTESTAPGTPIMNEIPQLPIRTPNLKPTPLDLSRSHHQYQQEIISPPPMMRSVASTSRLTDIALSHGAPPSPGSIKIKLNFSEGIYVIVTNLEVTFFELMEKVDKKIRLVANLKTTDLLRLKYQDEECDFITINSDDDVQMAFESRGIHNTVNLFVSL</sequence>
<dbReference type="PANTHER" id="PTHR47339">
    <property type="entry name" value="CELL DIVISION CONTROL PROTEIN 24"/>
    <property type="match status" value="1"/>
</dbReference>
<protein>
    <recommendedName>
        <fullName evidence="8">DH domain-containing protein</fullName>
    </recommendedName>
</protein>
<dbReference type="Gene3D" id="1.20.900.10">
    <property type="entry name" value="Dbl homology (DH) domain"/>
    <property type="match status" value="1"/>
</dbReference>
<dbReference type="GO" id="GO:0030010">
    <property type="term" value="P:establishment of cell polarity"/>
    <property type="evidence" value="ECO:0007669"/>
    <property type="project" value="TreeGrafter"/>
</dbReference>
<evidence type="ECO:0000256" key="2">
    <source>
        <dbReference type="SAM" id="MobiDB-lite"/>
    </source>
</evidence>
<dbReference type="InterPro" id="IPR053793">
    <property type="entry name" value="PB1-like"/>
</dbReference>
<dbReference type="Pfam" id="PF06395">
    <property type="entry name" value="CDC24"/>
    <property type="match status" value="1"/>
</dbReference>
<feature type="coiled-coil region" evidence="1">
    <location>
        <begin position="365"/>
        <end position="398"/>
    </location>
</feature>
<dbReference type="AlphaFoldDB" id="A0A0B7N0M8"/>
<dbReference type="Gene3D" id="3.10.20.90">
    <property type="entry name" value="Phosphatidylinositol 3-kinase Catalytic Subunit, Chain A, domain 1"/>
    <property type="match status" value="1"/>
</dbReference>
<dbReference type="SUPFAM" id="SSF54277">
    <property type="entry name" value="CAD &amp; PB1 domains"/>
    <property type="match status" value="1"/>
</dbReference>
<feature type="compositionally biased region" description="Polar residues" evidence="2">
    <location>
        <begin position="623"/>
        <end position="635"/>
    </location>
</feature>
<dbReference type="InterPro" id="IPR036872">
    <property type="entry name" value="CH_dom_sf"/>
</dbReference>
<dbReference type="OrthoDB" id="1594986at2759"/>
<keyword evidence="1" id="KW-0175">Coiled coil</keyword>